<dbReference type="PROSITE" id="PS50990">
    <property type="entry name" value="PEPTIDASE_C39"/>
    <property type="match status" value="1"/>
</dbReference>
<dbReference type="Gene3D" id="1.20.1560.10">
    <property type="entry name" value="ABC transporter type 1, transmembrane domain"/>
    <property type="match status" value="1"/>
</dbReference>
<keyword evidence="18" id="KW-1185">Reference proteome</keyword>
<dbReference type="GO" id="GO:0031640">
    <property type="term" value="P:killing of cells of another organism"/>
    <property type="evidence" value="ECO:0007669"/>
    <property type="project" value="UniProtKB-KW"/>
</dbReference>
<evidence type="ECO:0000259" key="16">
    <source>
        <dbReference type="PROSITE" id="PS50990"/>
    </source>
</evidence>
<evidence type="ECO:0000256" key="2">
    <source>
        <dbReference type="ARBA" id="ARBA00022448"/>
    </source>
</evidence>
<reference evidence="17 18" key="1">
    <citation type="submission" date="2018-12" db="EMBL/GenBank/DDBJ databases">
        <authorList>
            <person name="Yang E."/>
        </authorList>
    </citation>
    <scope>NUCLEOTIDE SEQUENCE [LARGE SCALE GENOMIC DNA]</scope>
    <source>
        <strain evidence="17 18">SOD</strain>
    </source>
</reference>
<proteinExistence type="inferred from homology"/>
<comment type="subcellular location">
    <subcellularLocation>
        <location evidence="1">Cell membrane</location>
        <topology evidence="1">Multi-pass membrane protein</topology>
    </subcellularLocation>
</comment>
<evidence type="ECO:0000256" key="13">
    <source>
        <dbReference type="SAM" id="Phobius"/>
    </source>
</evidence>
<keyword evidence="4 13" id="KW-0812">Transmembrane</keyword>
<dbReference type="InterPro" id="IPR039421">
    <property type="entry name" value="Type_1_exporter"/>
</dbReference>
<dbReference type="CDD" id="cd18567">
    <property type="entry name" value="ABC_6TM_CvaB_RaxB_like"/>
    <property type="match status" value="1"/>
</dbReference>
<feature type="transmembrane region" description="Helical" evidence="13">
    <location>
        <begin position="192"/>
        <end position="211"/>
    </location>
</feature>
<evidence type="ECO:0000259" key="14">
    <source>
        <dbReference type="PROSITE" id="PS50893"/>
    </source>
</evidence>
<feature type="domain" description="Peptidase C39" evidence="16">
    <location>
        <begin position="7"/>
        <end position="126"/>
    </location>
</feature>
<keyword evidence="5" id="KW-0354">Hemolysis</keyword>
<keyword evidence="7" id="KW-0067">ATP-binding</keyword>
<dbReference type="PROSITE" id="PS00211">
    <property type="entry name" value="ABC_TRANSPORTER_1"/>
    <property type="match status" value="1"/>
</dbReference>
<dbReference type="GO" id="GO:0005524">
    <property type="term" value="F:ATP binding"/>
    <property type="evidence" value="ECO:0007669"/>
    <property type="project" value="UniProtKB-KW"/>
</dbReference>
<dbReference type="Gene3D" id="3.40.50.300">
    <property type="entry name" value="P-loop containing nucleotide triphosphate hydrolases"/>
    <property type="match status" value="1"/>
</dbReference>
<dbReference type="InterPro" id="IPR003439">
    <property type="entry name" value="ABC_transporter-like_ATP-bd"/>
</dbReference>
<comment type="similarity">
    <text evidence="11">Belongs to the ABC transporter superfamily. Cyclolysin exporter (TC 3.A.1.109.2) family.</text>
</comment>
<dbReference type="GO" id="GO:0005886">
    <property type="term" value="C:plasma membrane"/>
    <property type="evidence" value="ECO:0007669"/>
    <property type="project" value="UniProtKB-SubCell"/>
</dbReference>
<feature type="transmembrane region" description="Helical" evidence="13">
    <location>
        <begin position="156"/>
        <end position="180"/>
    </location>
</feature>
<keyword evidence="2" id="KW-0813">Transport</keyword>
<evidence type="ECO:0000256" key="9">
    <source>
        <dbReference type="ARBA" id="ARBA00023136"/>
    </source>
</evidence>
<keyword evidence="6" id="KW-0547">Nucleotide-binding</keyword>
<evidence type="ECO:0000256" key="3">
    <source>
        <dbReference type="ARBA" id="ARBA00022475"/>
    </source>
</evidence>
<evidence type="ECO:0000259" key="15">
    <source>
        <dbReference type="PROSITE" id="PS50929"/>
    </source>
</evidence>
<keyword evidence="5" id="KW-0204">Cytolysis</keyword>
<dbReference type="GO" id="GO:0016887">
    <property type="term" value="F:ATP hydrolysis activity"/>
    <property type="evidence" value="ECO:0007669"/>
    <property type="project" value="InterPro"/>
</dbReference>
<dbReference type="InterPro" id="IPR017871">
    <property type="entry name" value="ABC_transporter-like_CS"/>
</dbReference>
<keyword evidence="3" id="KW-1003">Cell membrane</keyword>
<evidence type="ECO:0000256" key="7">
    <source>
        <dbReference type="ARBA" id="ARBA00022840"/>
    </source>
</evidence>
<dbReference type="GO" id="GO:0006508">
    <property type="term" value="P:proteolysis"/>
    <property type="evidence" value="ECO:0007669"/>
    <property type="project" value="InterPro"/>
</dbReference>
<dbReference type="GO" id="GO:0008233">
    <property type="term" value="F:peptidase activity"/>
    <property type="evidence" value="ECO:0007669"/>
    <property type="project" value="InterPro"/>
</dbReference>
<feature type="transmembrane region" description="Helical" evidence="13">
    <location>
        <begin position="296"/>
        <end position="319"/>
    </location>
</feature>
<dbReference type="AlphaFoldDB" id="A0A430HSS4"/>
<accession>A0A430HSS4</accession>
<dbReference type="InterPro" id="IPR005074">
    <property type="entry name" value="Peptidase_C39"/>
</dbReference>
<dbReference type="SUPFAM" id="SSF90123">
    <property type="entry name" value="ABC transporter transmembrane region"/>
    <property type="match status" value="1"/>
</dbReference>
<dbReference type="InterPro" id="IPR003593">
    <property type="entry name" value="AAA+_ATPase"/>
</dbReference>
<dbReference type="Pfam" id="PF00005">
    <property type="entry name" value="ABC_tran"/>
    <property type="match status" value="1"/>
</dbReference>
<dbReference type="PANTHER" id="PTHR24221:SF606">
    <property type="entry name" value="COLICIN V SECRETION-PROCESSING ATP-BINDING PROTEIN"/>
    <property type="match status" value="1"/>
</dbReference>
<feature type="domain" description="ABC transmembrane type-1" evidence="15">
    <location>
        <begin position="160"/>
        <end position="439"/>
    </location>
</feature>
<dbReference type="InterPro" id="IPR027417">
    <property type="entry name" value="P-loop_NTPase"/>
</dbReference>
<evidence type="ECO:0000256" key="1">
    <source>
        <dbReference type="ARBA" id="ARBA00004651"/>
    </source>
</evidence>
<dbReference type="RefSeq" id="WP_126071960.1">
    <property type="nucleotide sequence ID" value="NZ_CP051166.1"/>
</dbReference>
<evidence type="ECO:0000256" key="8">
    <source>
        <dbReference type="ARBA" id="ARBA00022989"/>
    </source>
</evidence>
<evidence type="ECO:0000313" key="17">
    <source>
        <dbReference type="EMBL" id="RSZ60576.1"/>
    </source>
</evidence>
<feature type="domain" description="ABC transporter" evidence="14">
    <location>
        <begin position="473"/>
        <end position="699"/>
    </location>
</feature>
<gene>
    <name evidence="17" type="ORF">EJB06_00025</name>
</gene>
<dbReference type="GO" id="GO:0140359">
    <property type="term" value="F:ABC-type transporter activity"/>
    <property type="evidence" value="ECO:0007669"/>
    <property type="project" value="InterPro"/>
</dbReference>
<keyword evidence="9 13" id="KW-0472">Membrane</keyword>
<evidence type="ECO:0000256" key="5">
    <source>
        <dbReference type="ARBA" id="ARBA00022735"/>
    </source>
</evidence>
<feature type="transmembrane region" description="Helical" evidence="13">
    <location>
        <begin position="379"/>
        <end position="397"/>
    </location>
</feature>
<dbReference type="EMBL" id="RXLQ01000001">
    <property type="protein sequence ID" value="RSZ60576.1"/>
    <property type="molecule type" value="Genomic_DNA"/>
</dbReference>
<evidence type="ECO:0000256" key="4">
    <source>
        <dbReference type="ARBA" id="ARBA00022692"/>
    </source>
</evidence>
<dbReference type="GO" id="GO:0034040">
    <property type="term" value="F:ATPase-coupled lipid transmembrane transporter activity"/>
    <property type="evidence" value="ECO:0007669"/>
    <property type="project" value="TreeGrafter"/>
</dbReference>
<dbReference type="InterPro" id="IPR036640">
    <property type="entry name" value="ABC1_TM_sf"/>
</dbReference>
<dbReference type="PROSITE" id="PS50893">
    <property type="entry name" value="ABC_TRANSPORTER_2"/>
    <property type="match status" value="1"/>
</dbReference>
<dbReference type="OrthoDB" id="8554730at2"/>
<dbReference type="FunFam" id="3.40.50.300:FF:000299">
    <property type="entry name" value="ABC transporter ATP-binding protein/permease"/>
    <property type="match status" value="1"/>
</dbReference>
<keyword evidence="8 13" id="KW-1133">Transmembrane helix</keyword>
<dbReference type="Proteomes" id="UP000278085">
    <property type="component" value="Unassembled WGS sequence"/>
</dbReference>
<sequence length="699" mass="77206">MMDYFYQSEAAECGLICIAIVLKEFGAPTDLNILRRAYPASARGMTMAQMIDLAATVNLTARAVRCEMDELKKLRLPAILHWGMQHYVVLRRIKRGRICIVDPARGARVLSMKETSRYFTGVALELATAPQFKKRRVSSPLSLWSWFRFDRVSYRALAQIFLLSLLLQAYVVASPFYIQLAVDQAALKGDQALLVALATGFALFAVFNIVAELLRALVSFQLSALMNWDMSVRLLRHLIRLPLPWFQRRKLADVLSRFDAIGPVRTLISGGLVVTTVDGLLALTTLAMMFALAPNLAWLGLAGLAVYVGIRLVGLPLAIRLGVQALLAHIAENGKRIETIRAIQTIKVMGAEQARESAWANKLAECIRCDQRQNVSNQVFTSALGLVSAIIMVFIVFNGARGIIDGSMSVGLLYAFMAYEGQFMARSSAFFEQVVQWRLTDMYSHRLADVVLVEREEGVDAPSPGDGRIDGVVELCGIVFAYAPQDPYVLRGISIRIDRGEFVAIVGPSGAGKSTLLKIICGLYAPTAGEVILDGRSVKAWGSRTVRRAFGTVMQDDELVSGTIAENVAFFSEQIDLSLVWQSLQRAAIDEEIRRMPMGADTCIGDMGGALSGGQKQRLLLARALYRMPKVLLLDEATSHLDAQCEARINAALKSLEITRIVVAHRRETIDSADRIICLDGEGRVCFDRPRQQYPPDKR</sequence>
<evidence type="ECO:0000256" key="12">
    <source>
        <dbReference type="ARBA" id="ARBA00072252"/>
    </source>
</evidence>
<protein>
    <recommendedName>
        <fullName evidence="12">Cyclolysin secretion/processing ATP-binding protein CyaB</fullName>
    </recommendedName>
</protein>
<organism evidence="17 18">
    <name type="scientific">Massilia atriviolacea</name>
    <dbReference type="NCBI Taxonomy" id="2495579"/>
    <lineage>
        <taxon>Bacteria</taxon>
        <taxon>Pseudomonadati</taxon>
        <taxon>Pseudomonadota</taxon>
        <taxon>Betaproteobacteria</taxon>
        <taxon>Burkholderiales</taxon>
        <taxon>Oxalobacteraceae</taxon>
        <taxon>Telluria group</taxon>
        <taxon>Massilia</taxon>
    </lineage>
</organism>
<dbReference type="Gene3D" id="3.90.70.10">
    <property type="entry name" value="Cysteine proteinases"/>
    <property type="match status" value="1"/>
</dbReference>
<feature type="transmembrane region" description="Helical" evidence="13">
    <location>
        <begin position="267"/>
        <end position="290"/>
    </location>
</feature>
<name>A0A430HSS4_9BURK</name>
<dbReference type="PROSITE" id="PS50929">
    <property type="entry name" value="ABC_TM1F"/>
    <property type="match status" value="1"/>
</dbReference>
<dbReference type="SMART" id="SM00382">
    <property type="entry name" value="AAA"/>
    <property type="match status" value="1"/>
</dbReference>
<evidence type="ECO:0000256" key="10">
    <source>
        <dbReference type="ARBA" id="ARBA00055355"/>
    </source>
</evidence>
<comment type="caution">
    <text evidence="17">The sequence shown here is derived from an EMBL/GenBank/DDBJ whole genome shotgun (WGS) entry which is preliminary data.</text>
</comment>
<dbReference type="Pfam" id="PF03412">
    <property type="entry name" value="Peptidase_C39"/>
    <property type="match status" value="1"/>
</dbReference>
<evidence type="ECO:0000313" key="18">
    <source>
        <dbReference type="Proteomes" id="UP000278085"/>
    </source>
</evidence>
<dbReference type="SUPFAM" id="SSF52540">
    <property type="entry name" value="P-loop containing nucleoside triphosphate hydrolases"/>
    <property type="match status" value="1"/>
</dbReference>
<dbReference type="Pfam" id="PF00664">
    <property type="entry name" value="ABC_membrane"/>
    <property type="match status" value="1"/>
</dbReference>
<evidence type="ECO:0000256" key="6">
    <source>
        <dbReference type="ARBA" id="ARBA00022741"/>
    </source>
</evidence>
<dbReference type="InterPro" id="IPR011527">
    <property type="entry name" value="ABC1_TM_dom"/>
</dbReference>
<dbReference type="PANTHER" id="PTHR24221">
    <property type="entry name" value="ATP-BINDING CASSETTE SUB-FAMILY B"/>
    <property type="match status" value="1"/>
</dbReference>
<evidence type="ECO:0000256" key="11">
    <source>
        <dbReference type="ARBA" id="ARBA00061173"/>
    </source>
</evidence>
<comment type="function">
    <text evidence="10">Involved in the export of calmodulin-sensitive adenylate cyclase-hemolysin (cyclolysin).</text>
</comment>